<gene>
    <name evidence="4" type="ORF">Vau01_069360</name>
</gene>
<dbReference type="Pfam" id="PF11203">
    <property type="entry name" value="EccE"/>
    <property type="match status" value="1"/>
</dbReference>
<feature type="region of interest" description="Disordered" evidence="1">
    <location>
        <begin position="1"/>
        <end position="26"/>
    </location>
</feature>
<accession>A0A8J3ZCY6</accession>
<proteinExistence type="predicted"/>
<name>A0A8J3ZCY6_9ACTN</name>
<keyword evidence="2" id="KW-1133">Transmembrane helix</keyword>
<sequence length="638" mass="67257">MRARASVPPPGVPAPPAAPAHSTATPTLLGPGTRRVRLAQVICWQVAAALVVLGLGAGPVLLGLALAAAVALLIPTVLPWRGHWLYQWMARRVAYACRRRLFTAPVPEAGRPAGDPRRALLDFVAPGTVVTEAAIDDESAGLLAHPAGLTAVLEIQADDRTLYATRHTTLPALLSLLPAGDADPLPTTMQVLVHAEPSAVVPGVAGESYRALTAGRVPAMRRCWLAVQVPRTPEFFDDADLEPVLLNAVRRVRRRLRKEDLTAEVLGPPDVLEIAALTARLPMLPSGDGGVYGSSARGPELGREDWDGWLSGGLVHRSYRVARWPSGPWSIDDAVLGLPASAVTASLAVVRDAARVRPGEVGVVAVVRVTAATPDVAREAGHRLIAQAKAAGGVIEQVNGRHRAGLAATLPLGWVPQPGDDRQPAHPVPPAALVATAGGGGLMVGRDRHQAPVVVRMFRPEPTRFAFTGSLAAAQMLVLRMIAVGAQVMIQTARPADWARFVQQTGVGPGQFAFVPPGDRPGPPGRAARPEVLVVDVGPVSWQQVDRGGNGRAVMIVRHELTQADRDLLVGADVVVLQPLTEAEATVAAAGVGAAESESWMSRISASMVTVVNRGVVRWATLNPTDLELRTLGDPRRF</sequence>
<evidence type="ECO:0000256" key="1">
    <source>
        <dbReference type="SAM" id="MobiDB-lite"/>
    </source>
</evidence>
<keyword evidence="5" id="KW-1185">Reference proteome</keyword>
<evidence type="ECO:0000256" key="2">
    <source>
        <dbReference type="SAM" id="Phobius"/>
    </source>
</evidence>
<feature type="transmembrane region" description="Helical" evidence="2">
    <location>
        <begin position="61"/>
        <end position="82"/>
    </location>
</feature>
<feature type="compositionally biased region" description="Pro residues" evidence="1">
    <location>
        <begin position="7"/>
        <end position="18"/>
    </location>
</feature>
<evidence type="ECO:0000259" key="3">
    <source>
        <dbReference type="Pfam" id="PF11203"/>
    </source>
</evidence>
<organism evidence="4 5">
    <name type="scientific">Virgisporangium aurantiacum</name>
    <dbReference type="NCBI Taxonomy" id="175570"/>
    <lineage>
        <taxon>Bacteria</taxon>
        <taxon>Bacillati</taxon>
        <taxon>Actinomycetota</taxon>
        <taxon>Actinomycetes</taxon>
        <taxon>Micromonosporales</taxon>
        <taxon>Micromonosporaceae</taxon>
        <taxon>Virgisporangium</taxon>
    </lineage>
</organism>
<protein>
    <recommendedName>
        <fullName evidence="3">Type VII secretion system protein EccE domain-containing protein</fullName>
    </recommendedName>
</protein>
<dbReference type="InterPro" id="IPR050051">
    <property type="entry name" value="EccE_dom"/>
</dbReference>
<dbReference type="EMBL" id="BOPG01000046">
    <property type="protein sequence ID" value="GIJ59420.1"/>
    <property type="molecule type" value="Genomic_DNA"/>
</dbReference>
<dbReference type="AlphaFoldDB" id="A0A8J3ZCY6"/>
<feature type="domain" description="Type VII secretion system protein EccE" evidence="3">
    <location>
        <begin position="240"/>
        <end position="321"/>
    </location>
</feature>
<comment type="caution">
    <text evidence="4">The sequence shown here is derived from an EMBL/GenBank/DDBJ whole genome shotgun (WGS) entry which is preliminary data.</text>
</comment>
<keyword evidence="2" id="KW-0812">Transmembrane</keyword>
<dbReference type="Proteomes" id="UP000612585">
    <property type="component" value="Unassembled WGS sequence"/>
</dbReference>
<evidence type="ECO:0000313" key="5">
    <source>
        <dbReference type="Proteomes" id="UP000612585"/>
    </source>
</evidence>
<evidence type="ECO:0000313" key="4">
    <source>
        <dbReference type="EMBL" id="GIJ59420.1"/>
    </source>
</evidence>
<reference evidence="4" key="1">
    <citation type="submission" date="2021-01" db="EMBL/GenBank/DDBJ databases">
        <title>Whole genome shotgun sequence of Virgisporangium aurantiacum NBRC 16421.</title>
        <authorList>
            <person name="Komaki H."/>
            <person name="Tamura T."/>
        </authorList>
    </citation>
    <scope>NUCLEOTIDE SEQUENCE</scope>
    <source>
        <strain evidence="4">NBRC 16421</strain>
    </source>
</reference>
<keyword evidence="2" id="KW-0472">Membrane</keyword>